<feature type="compositionally biased region" description="Basic and acidic residues" evidence="1">
    <location>
        <begin position="241"/>
        <end position="255"/>
    </location>
</feature>
<reference evidence="3" key="1">
    <citation type="submission" date="2022-11" db="UniProtKB">
        <authorList>
            <consortium name="WormBaseParasite"/>
        </authorList>
    </citation>
    <scope>IDENTIFICATION</scope>
</reference>
<proteinExistence type="predicted"/>
<dbReference type="Proteomes" id="UP000887540">
    <property type="component" value="Unplaced"/>
</dbReference>
<evidence type="ECO:0000313" key="2">
    <source>
        <dbReference type="Proteomes" id="UP000887540"/>
    </source>
</evidence>
<organism evidence="2 3">
    <name type="scientific">Acrobeloides nanus</name>
    <dbReference type="NCBI Taxonomy" id="290746"/>
    <lineage>
        <taxon>Eukaryota</taxon>
        <taxon>Metazoa</taxon>
        <taxon>Ecdysozoa</taxon>
        <taxon>Nematoda</taxon>
        <taxon>Chromadorea</taxon>
        <taxon>Rhabditida</taxon>
        <taxon>Tylenchina</taxon>
        <taxon>Cephalobomorpha</taxon>
        <taxon>Cephaloboidea</taxon>
        <taxon>Cephalobidae</taxon>
        <taxon>Acrobeloides</taxon>
    </lineage>
</organism>
<accession>A0A914CNT6</accession>
<dbReference type="WBParaSite" id="ACRNAN_scaffold12636.g7005.t1">
    <property type="protein sequence ID" value="ACRNAN_scaffold12636.g7005.t1"/>
    <property type="gene ID" value="ACRNAN_scaffold12636.g7005"/>
</dbReference>
<keyword evidence="2" id="KW-1185">Reference proteome</keyword>
<name>A0A914CNT6_9BILA</name>
<evidence type="ECO:0000256" key="1">
    <source>
        <dbReference type="SAM" id="MobiDB-lite"/>
    </source>
</evidence>
<dbReference type="AlphaFoldDB" id="A0A914CNT6"/>
<protein>
    <submittedName>
        <fullName evidence="3">Uncharacterized protein</fullName>
    </submittedName>
</protein>
<evidence type="ECO:0000313" key="3">
    <source>
        <dbReference type="WBParaSite" id="ACRNAN_scaffold12636.g7005.t1"/>
    </source>
</evidence>
<feature type="region of interest" description="Disordered" evidence="1">
    <location>
        <begin position="232"/>
        <end position="255"/>
    </location>
</feature>
<sequence length="351" mass="39411">MEKCLNIACPKIDSISTETLAISNKIDAIPKPTYANVVATDASNAAQVILTRKVMREEDDRPNREKSLIIKNVKPDADMGEFISSLCSKIDGVGDQDTIKASIKAFPLVKKKPVITFRFVTPSKEVAIKLLRAIPKLRDTDPQFELLTARPDYTSTELQVFREQISKTDGRCYRKSGEFQRFLCSSAYYGKHLFCHFSWRRRPFRVKTKLYKGSWIDFIFEMASMTANGIPAPGVEPNKASAEDHKKKSTTSKKENIVKQAQQLNSNRLLRNRKLDHRSSKNNCFSFQTSLQESSHWELMHMNKNIVRLNKTQGASCSKKIGSECDGSCCGGGFCCGDGSCCSGGFRGLYK</sequence>